<protein>
    <submittedName>
        <fullName evidence="1">Uncharacterized protein</fullName>
    </submittedName>
</protein>
<dbReference type="AlphaFoldDB" id="A0A4Z2HUU1"/>
<dbReference type="EMBL" id="SRLO01000181">
    <property type="protein sequence ID" value="TNN69065.1"/>
    <property type="molecule type" value="Genomic_DNA"/>
</dbReference>
<name>A0A4Z2HUU1_9TELE</name>
<keyword evidence="2" id="KW-1185">Reference proteome</keyword>
<gene>
    <name evidence="1" type="ORF">EYF80_020768</name>
</gene>
<accession>A0A4Z2HUU1</accession>
<dbReference type="Proteomes" id="UP000314294">
    <property type="component" value="Unassembled WGS sequence"/>
</dbReference>
<evidence type="ECO:0000313" key="2">
    <source>
        <dbReference type="Proteomes" id="UP000314294"/>
    </source>
</evidence>
<reference evidence="1 2" key="1">
    <citation type="submission" date="2019-03" db="EMBL/GenBank/DDBJ databases">
        <title>First draft genome of Liparis tanakae, snailfish: a comprehensive survey of snailfish specific genes.</title>
        <authorList>
            <person name="Kim W."/>
            <person name="Song I."/>
            <person name="Jeong J.-H."/>
            <person name="Kim D."/>
            <person name="Kim S."/>
            <person name="Ryu S."/>
            <person name="Song J.Y."/>
            <person name="Lee S.K."/>
        </authorList>
    </citation>
    <scope>NUCLEOTIDE SEQUENCE [LARGE SCALE GENOMIC DNA]</scope>
    <source>
        <tissue evidence="1">Muscle</tissue>
    </source>
</reference>
<organism evidence="1 2">
    <name type="scientific">Liparis tanakae</name>
    <name type="common">Tanaka's snailfish</name>
    <dbReference type="NCBI Taxonomy" id="230148"/>
    <lineage>
        <taxon>Eukaryota</taxon>
        <taxon>Metazoa</taxon>
        <taxon>Chordata</taxon>
        <taxon>Craniata</taxon>
        <taxon>Vertebrata</taxon>
        <taxon>Euteleostomi</taxon>
        <taxon>Actinopterygii</taxon>
        <taxon>Neopterygii</taxon>
        <taxon>Teleostei</taxon>
        <taxon>Neoteleostei</taxon>
        <taxon>Acanthomorphata</taxon>
        <taxon>Eupercaria</taxon>
        <taxon>Perciformes</taxon>
        <taxon>Cottioidei</taxon>
        <taxon>Cottales</taxon>
        <taxon>Liparidae</taxon>
        <taxon>Liparis</taxon>
    </lineage>
</organism>
<comment type="caution">
    <text evidence="1">The sequence shown here is derived from an EMBL/GenBank/DDBJ whole genome shotgun (WGS) entry which is preliminary data.</text>
</comment>
<sequence>MTKNIPTAILFREEGSRPRRFRMGSTTLSFRGISMRMSTASNMVSQAAGKRNVIWEEKHKSRLSCGVTEGISVIKALQNTTYNLSERDTGTEAALVRRNQVEVLLWRSSHIQAADL</sequence>
<proteinExistence type="predicted"/>
<evidence type="ECO:0000313" key="1">
    <source>
        <dbReference type="EMBL" id="TNN69065.1"/>
    </source>
</evidence>